<sequence>MACFSKVQLFYVAKGTALPLADNLGGYPHGACKLIYFTVLSL</sequence>
<reference evidence="1" key="2">
    <citation type="journal article" date="2015" name="Fish Shellfish Immunol.">
        <title>Early steps in the European eel (Anguilla anguilla)-Vibrio vulnificus interaction in the gills: Role of the RtxA13 toxin.</title>
        <authorList>
            <person name="Callol A."/>
            <person name="Pajuelo D."/>
            <person name="Ebbesson L."/>
            <person name="Teles M."/>
            <person name="MacKenzie S."/>
            <person name="Amaro C."/>
        </authorList>
    </citation>
    <scope>NUCLEOTIDE SEQUENCE</scope>
</reference>
<protein>
    <submittedName>
        <fullName evidence="1">Uncharacterized protein</fullName>
    </submittedName>
</protein>
<name>A0A0E9RCH7_ANGAN</name>
<evidence type="ECO:0000313" key="1">
    <source>
        <dbReference type="EMBL" id="JAH26200.1"/>
    </source>
</evidence>
<dbReference type="AlphaFoldDB" id="A0A0E9RCH7"/>
<dbReference type="EMBL" id="GBXM01082377">
    <property type="protein sequence ID" value="JAH26200.1"/>
    <property type="molecule type" value="Transcribed_RNA"/>
</dbReference>
<accession>A0A0E9RCH7</accession>
<reference evidence="1" key="1">
    <citation type="submission" date="2014-11" db="EMBL/GenBank/DDBJ databases">
        <authorList>
            <person name="Amaro Gonzalez C."/>
        </authorList>
    </citation>
    <scope>NUCLEOTIDE SEQUENCE</scope>
</reference>
<proteinExistence type="predicted"/>
<organism evidence="1">
    <name type="scientific">Anguilla anguilla</name>
    <name type="common">European freshwater eel</name>
    <name type="synonym">Muraena anguilla</name>
    <dbReference type="NCBI Taxonomy" id="7936"/>
    <lineage>
        <taxon>Eukaryota</taxon>
        <taxon>Metazoa</taxon>
        <taxon>Chordata</taxon>
        <taxon>Craniata</taxon>
        <taxon>Vertebrata</taxon>
        <taxon>Euteleostomi</taxon>
        <taxon>Actinopterygii</taxon>
        <taxon>Neopterygii</taxon>
        <taxon>Teleostei</taxon>
        <taxon>Anguilliformes</taxon>
        <taxon>Anguillidae</taxon>
        <taxon>Anguilla</taxon>
    </lineage>
</organism>